<dbReference type="GO" id="GO:0003774">
    <property type="term" value="F:cytoskeletal motor activity"/>
    <property type="evidence" value="ECO:0007669"/>
    <property type="project" value="InterPro"/>
</dbReference>
<dbReference type="STRING" id="1232683.ADIMK_1547"/>
<dbReference type="InterPro" id="IPR018035">
    <property type="entry name" value="Flagellar_FliH/T3SS_HrpE"/>
</dbReference>
<dbReference type="InterPro" id="IPR000563">
    <property type="entry name" value="Flag_FliH"/>
</dbReference>
<dbReference type="OrthoDB" id="6088783at2"/>
<keyword evidence="11" id="KW-0969">Cilium</keyword>
<dbReference type="PATRIC" id="fig|1232683.4.peg.1527"/>
<dbReference type="PRINTS" id="PR01003">
    <property type="entry name" value="FLGFLIH"/>
</dbReference>
<dbReference type="GO" id="GO:0044781">
    <property type="term" value="P:bacterial-type flagellum organization"/>
    <property type="evidence" value="ECO:0007669"/>
    <property type="project" value="UniProtKB-KW"/>
</dbReference>
<evidence type="ECO:0000256" key="3">
    <source>
        <dbReference type="ARBA" id="ARBA00006602"/>
    </source>
</evidence>
<evidence type="ECO:0000313" key="12">
    <source>
        <dbReference type="Proteomes" id="UP000028252"/>
    </source>
</evidence>
<keyword evidence="6" id="KW-0963">Cytoplasm</keyword>
<keyword evidence="9" id="KW-1006">Bacterial flagellum protein export</keyword>
<evidence type="ECO:0000256" key="5">
    <source>
        <dbReference type="ARBA" id="ARBA00022448"/>
    </source>
</evidence>
<keyword evidence="12" id="KW-1185">Reference proteome</keyword>
<dbReference type="eggNOG" id="COG1317">
    <property type="taxonomic scope" value="Bacteria"/>
</dbReference>
<keyword evidence="8" id="KW-0653">Protein transport</keyword>
<protein>
    <recommendedName>
        <fullName evidence="4">Flagellar assembly protein FliH</fullName>
    </recommendedName>
</protein>
<reference evidence="11 12" key="1">
    <citation type="submission" date="2014-04" db="EMBL/GenBank/DDBJ databases">
        <title>Marinobacterium kochiensis sp. nov., isolated from sediment sample collected from Kochi backwaters in Kerala, India.</title>
        <authorList>
            <person name="Singh A."/>
            <person name="Pinnaka A.K."/>
        </authorList>
    </citation>
    <scope>NUCLEOTIDE SEQUENCE [LARGE SCALE GENOMIC DNA]</scope>
    <source>
        <strain evidence="11 12">AK27</strain>
    </source>
</reference>
<dbReference type="PANTHER" id="PTHR34982">
    <property type="entry name" value="YOP PROTEINS TRANSLOCATION PROTEIN L"/>
    <property type="match status" value="1"/>
</dbReference>
<feature type="domain" description="Flagellar assembly protein FliH/Type III secretion system HrpE" evidence="10">
    <location>
        <begin position="112"/>
        <end position="234"/>
    </location>
</feature>
<dbReference type="GO" id="GO:0009288">
    <property type="term" value="C:bacterial-type flagellum"/>
    <property type="evidence" value="ECO:0007669"/>
    <property type="project" value="InterPro"/>
</dbReference>
<comment type="similarity">
    <text evidence="3">Belongs to the FliH family.</text>
</comment>
<dbReference type="PANTHER" id="PTHR34982:SF1">
    <property type="entry name" value="FLAGELLAR ASSEMBLY PROTEIN FLIH"/>
    <property type="match status" value="1"/>
</dbReference>
<keyword evidence="11" id="KW-0282">Flagellum</keyword>
<comment type="caution">
    <text evidence="11">The sequence shown here is derived from an EMBL/GenBank/DDBJ whole genome shotgun (WGS) entry which is preliminary data.</text>
</comment>
<name>A0A081G0J6_9GAMM</name>
<evidence type="ECO:0000256" key="9">
    <source>
        <dbReference type="ARBA" id="ARBA00023225"/>
    </source>
</evidence>
<evidence type="ECO:0000256" key="4">
    <source>
        <dbReference type="ARBA" id="ARBA00016507"/>
    </source>
</evidence>
<dbReference type="Proteomes" id="UP000028252">
    <property type="component" value="Unassembled WGS sequence"/>
</dbReference>
<evidence type="ECO:0000256" key="8">
    <source>
        <dbReference type="ARBA" id="ARBA00022927"/>
    </source>
</evidence>
<proteinExistence type="inferred from homology"/>
<keyword evidence="11" id="KW-0966">Cell projection</keyword>
<comment type="subcellular location">
    <subcellularLocation>
        <location evidence="2">Cytoplasm</location>
    </subcellularLocation>
</comment>
<dbReference type="RefSeq" id="WP_051692677.1">
    <property type="nucleotide sequence ID" value="NZ_JMQN01000018.1"/>
</dbReference>
<sequence length="256" mass="28286">MKSEIRKPIRIRASEVRDASSWRLPDMSESEHERLIALAQKRKPEPQPEVQVVEEEVYAEKLTLSQWEEICEAARAEGLEQGRSEGLAAGREEGFQQGLNQGLEEGRARIDEQVARLAAVVDQLQRPLEQQRSELESLLVTLVRQLSEAVVRAELRTRPDLLLETINEALSCIPPHAGAPVLSLHPDDCHLIEHDAQQRGWELVADESVSPGGCVLQAGACRVDSSVETRFEQVAMQLLEHLLPGATTSSGQGGEA</sequence>
<comment type="function">
    <text evidence="1">Needed for flagellar regrowth and assembly.</text>
</comment>
<evidence type="ECO:0000256" key="6">
    <source>
        <dbReference type="ARBA" id="ARBA00022490"/>
    </source>
</evidence>
<evidence type="ECO:0000256" key="7">
    <source>
        <dbReference type="ARBA" id="ARBA00022795"/>
    </source>
</evidence>
<accession>A0A081G0J6</accession>
<gene>
    <name evidence="11" type="ORF">ADIMK_1547</name>
</gene>
<evidence type="ECO:0000313" key="11">
    <source>
        <dbReference type="EMBL" id="KEA64301.1"/>
    </source>
</evidence>
<evidence type="ECO:0000256" key="2">
    <source>
        <dbReference type="ARBA" id="ARBA00004496"/>
    </source>
</evidence>
<keyword evidence="5" id="KW-0813">Transport</keyword>
<dbReference type="EMBL" id="JMQN01000018">
    <property type="protein sequence ID" value="KEA64301.1"/>
    <property type="molecule type" value="Genomic_DNA"/>
</dbReference>
<dbReference type="InterPro" id="IPR051472">
    <property type="entry name" value="T3SS_Stator/FliH"/>
</dbReference>
<keyword evidence="7" id="KW-1005">Bacterial flagellum biogenesis</keyword>
<dbReference type="GO" id="GO:0005829">
    <property type="term" value="C:cytosol"/>
    <property type="evidence" value="ECO:0007669"/>
    <property type="project" value="TreeGrafter"/>
</dbReference>
<evidence type="ECO:0000256" key="1">
    <source>
        <dbReference type="ARBA" id="ARBA00003041"/>
    </source>
</evidence>
<organism evidence="11 12">
    <name type="scientific">Marinobacterium lacunae</name>
    <dbReference type="NCBI Taxonomy" id="1232683"/>
    <lineage>
        <taxon>Bacteria</taxon>
        <taxon>Pseudomonadati</taxon>
        <taxon>Pseudomonadota</taxon>
        <taxon>Gammaproteobacteria</taxon>
        <taxon>Oceanospirillales</taxon>
        <taxon>Oceanospirillaceae</taxon>
        <taxon>Marinobacterium</taxon>
    </lineage>
</organism>
<dbReference type="AlphaFoldDB" id="A0A081G0J6"/>
<evidence type="ECO:0000259" key="10">
    <source>
        <dbReference type="Pfam" id="PF02108"/>
    </source>
</evidence>
<dbReference type="Pfam" id="PF02108">
    <property type="entry name" value="FliH"/>
    <property type="match status" value="1"/>
</dbReference>
<dbReference type="GO" id="GO:0071973">
    <property type="term" value="P:bacterial-type flagellum-dependent cell motility"/>
    <property type="evidence" value="ECO:0007669"/>
    <property type="project" value="InterPro"/>
</dbReference>
<dbReference type="GO" id="GO:0015031">
    <property type="term" value="P:protein transport"/>
    <property type="evidence" value="ECO:0007669"/>
    <property type="project" value="UniProtKB-KW"/>
</dbReference>